<evidence type="ECO:0000313" key="2">
    <source>
        <dbReference type="EMBL" id="GBM26486.1"/>
    </source>
</evidence>
<comment type="caution">
    <text evidence="2">The sequence shown here is derived from an EMBL/GenBank/DDBJ whole genome shotgun (WGS) entry which is preliminary data.</text>
</comment>
<dbReference type="Proteomes" id="UP000499080">
    <property type="component" value="Unassembled WGS sequence"/>
</dbReference>
<proteinExistence type="predicted"/>
<sequence>MNVVSLALDSRECSWKAEEIHRANLSGIQGSTDHIPLSGSKKKRKKRIISLKRISSHRVSYQFFNGQHKRSTGSLHKQSASMIECQPLH</sequence>
<dbReference type="AlphaFoldDB" id="A0A4Y2EDY9"/>
<reference evidence="2 3" key="1">
    <citation type="journal article" date="2019" name="Sci. Rep.">
        <title>Orb-weaving spider Araneus ventricosus genome elucidates the spidroin gene catalogue.</title>
        <authorList>
            <person name="Kono N."/>
            <person name="Nakamura H."/>
            <person name="Ohtoshi R."/>
            <person name="Moran D.A.P."/>
            <person name="Shinohara A."/>
            <person name="Yoshida Y."/>
            <person name="Fujiwara M."/>
            <person name="Mori M."/>
            <person name="Tomita M."/>
            <person name="Arakawa K."/>
        </authorList>
    </citation>
    <scope>NUCLEOTIDE SEQUENCE [LARGE SCALE GENOMIC DNA]</scope>
</reference>
<keyword evidence="3" id="KW-1185">Reference proteome</keyword>
<protein>
    <submittedName>
        <fullName evidence="2">Uncharacterized protein</fullName>
    </submittedName>
</protein>
<dbReference type="EMBL" id="BGPR01000561">
    <property type="protein sequence ID" value="GBM26486.1"/>
    <property type="molecule type" value="Genomic_DNA"/>
</dbReference>
<accession>A0A4Y2EDY9</accession>
<evidence type="ECO:0000256" key="1">
    <source>
        <dbReference type="SAM" id="MobiDB-lite"/>
    </source>
</evidence>
<feature type="compositionally biased region" description="Polar residues" evidence="1">
    <location>
        <begin position="72"/>
        <end position="81"/>
    </location>
</feature>
<name>A0A4Y2EDY9_ARAVE</name>
<gene>
    <name evidence="2" type="ORF">AVEN_206173_1</name>
</gene>
<organism evidence="2 3">
    <name type="scientific">Araneus ventricosus</name>
    <name type="common">Orbweaver spider</name>
    <name type="synonym">Epeira ventricosa</name>
    <dbReference type="NCBI Taxonomy" id="182803"/>
    <lineage>
        <taxon>Eukaryota</taxon>
        <taxon>Metazoa</taxon>
        <taxon>Ecdysozoa</taxon>
        <taxon>Arthropoda</taxon>
        <taxon>Chelicerata</taxon>
        <taxon>Arachnida</taxon>
        <taxon>Araneae</taxon>
        <taxon>Araneomorphae</taxon>
        <taxon>Entelegynae</taxon>
        <taxon>Araneoidea</taxon>
        <taxon>Araneidae</taxon>
        <taxon>Araneus</taxon>
    </lineage>
</organism>
<feature type="region of interest" description="Disordered" evidence="1">
    <location>
        <begin position="70"/>
        <end position="89"/>
    </location>
</feature>
<evidence type="ECO:0000313" key="3">
    <source>
        <dbReference type="Proteomes" id="UP000499080"/>
    </source>
</evidence>